<dbReference type="RefSeq" id="WP_205256135.1">
    <property type="nucleotide sequence ID" value="NZ_BAAAPV010000003.1"/>
</dbReference>
<dbReference type="AlphaFoldDB" id="A0A938YNB7"/>
<name>A0A938YNB7_9ACTN</name>
<evidence type="ECO:0000313" key="9">
    <source>
        <dbReference type="Proteomes" id="UP000663801"/>
    </source>
</evidence>
<evidence type="ECO:0000256" key="6">
    <source>
        <dbReference type="RuleBase" id="RU363076"/>
    </source>
</evidence>
<evidence type="ECO:0000256" key="4">
    <source>
        <dbReference type="ARBA" id="ARBA00022989"/>
    </source>
</evidence>
<keyword evidence="5 6" id="KW-0472">Membrane</keyword>
<dbReference type="GO" id="GO:0005886">
    <property type="term" value="C:plasma membrane"/>
    <property type="evidence" value="ECO:0007669"/>
    <property type="project" value="UniProtKB-SubCell"/>
</dbReference>
<feature type="compositionally biased region" description="Basic and acidic residues" evidence="7">
    <location>
        <begin position="284"/>
        <end position="296"/>
    </location>
</feature>
<dbReference type="PROSITE" id="PS50895">
    <property type="entry name" value="SURF1"/>
    <property type="match status" value="1"/>
</dbReference>
<keyword evidence="3 6" id="KW-0812">Transmembrane</keyword>
<evidence type="ECO:0000313" key="8">
    <source>
        <dbReference type="EMBL" id="MBM9476020.1"/>
    </source>
</evidence>
<evidence type="ECO:0000256" key="7">
    <source>
        <dbReference type="SAM" id="MobiDB-lite"/>
    </source>
</evidence>
<feature type="transmembrane region" description="Helical" evidence="6">
    <location>
        <begin position="235"/>
        <end position="255"/>
    </location>
</feature>
<keyword evidence="4 6" id="KW-1133">Transmembrane helix</keyword>
<comment type="similarity">
    <text evidence="2 6">Belongs to the SURF1 family.</text>
</comment>
<proteinExistence type="inferred from homology"/>
<dbReference type="CDD" id="cd06662">
    <property type="entry name" value="SURF1"/>
    <property type="match status" value="1"/>
</dbReference>
<feature type="compositionally biased region" description="Acidic residues" evidence="7">
    <location>
        <begin position="268"/>
        <end position="277"/>
    </location>
</feature>
<gene>
    <name evidence="8" type="ORF">JL107_06150</name>
</gene>
<evidence type="ECO:0000256" key="5">
    <source>
        <dbReference type="ARBA" id="ARBA00023136"/>
    </source>
</evidence>
<keyword evidence="6" id="KW-1003">Cell membrane</keyword>
<evidence type="ECO:0000256" key="3">
    <source>
        <dbReference type="ARBA" id="ARBA00022692"/>
    </source>
</evidence>
<sequence>MTSRPDLRETTAADAPPPRRRWAFLATPGWIAAVAGALLFALACFAVLAPWQWDRHTERDAQNASITAAAAAPAVPVAELMSTAGQPAPEAVWHPVTATGTYLSDATVYVRLRQDANGQPVSEVIVPLQLDDGTLLMVDRGYIPFETAGSAAPVPAGRVTVTGRVQLDQTDPRNRMPSVQDGVLQAWAINGPQLTAATGVSGPVLGGYVQLVEGAPGVLVPVGVPQIDSGPFLSYAFQWIAFGVIAFLGMGFFVYREAFDPRDAHDDRDDDSGDEPEPTLTRTDGARTDGADEREPAATGGRRSRRFDRSQLYDD</sequence>
<dbReference type="EMBL" id="JAERWL010000006">
    <property type="protein sequence ID" value="MBM9476020.1"/>
    <property type="molecule type" value="Genomic_DNA"/>
</dbReference>
<evidence type="ECO:0000256" key="1">
    <source>
        <dbReference type="ARBA" id="ARBA00004370"/>
    </source>
</evidence>
<protein>
    <recommendedName>
        <fullName evidence="6">SURF1-like protein</fullName>
    </recommendedName>
</protein>
<comment type="subcellular location">
    <subcellularLocation>
        <location evidence="6">Cell membrane</location>
        <topology evidence="6">Multi-pass membrane protein</topology>
    </subcellularLocation>
    <subcellularLocation>
        <location evidence="1">Membrane</location>
    </subcellularLocation>
</comment>
<feature type="region of interest" description="Disordered" evidence="7">
    <location>
        <begin position="263"/>
        <end position="315"/>
    </location>
</feature>
<reference evidence="8" key="1">
    <citation type="submission" date="2021-01" db="EMBL/GenBank/DDBJ databases">
        <title>KCTC 19127 draft genome.</title>
        <authorList>
            <person name="An D."/>
        </authorList>
    </citation>
    <scope>NUCLEOTIDE SEQUENCE</scope>
    <source>
        <strain evidence="8">KCTC 19127</strain>
    </source>
</reference>
<feature type="transmembrane region" description="Helical" evidence="6">
    <location>
        <begin position="29"/>
        <end position="53"/>
    </location>
</feature>
<dbReference type="InterPro" id="IPR002994">
    <property type="entry name" value="Surf1/Shy1"/>
</dbReference>
<dbReference type="Pfam" id="PF02104">
    <property type="entry name" value="SURF1"/>
    <property type="match status" value="1"/>
</dbReference>
<dbReference type="PANTHER" id="PTHR23427:SF2">
    <property type="entry name" value="SURFEIT LOCUS PROTEIN 1"/>
    <property type="match status" value="1"/>
</dbReference>
<dbReference type="InterPro" id="IPR045214">
    <property type="entry name" value="Surf1/Surf4"/>
</dbReference>
<dbReference type="Proteomes" id="UP000663801">
    <property type="component" value="Unassembled WGS sequence"/>
</dbReference>
<dbReference type="PANTHER" id="PTHR23427">
    <property type="entry name" value="SURFEIT LOCUS PROTEIN"/>
    <property type="match status" value="1"/>
</dbReference>
<accession>A0A938YNB7</accession>
<keyword evidence="9" id="KW-1185">Reference proteome</keyword>
<organism evidence="8 9">
    <name type="scientific">Nakamurella flavida</name>
    <dbReference type="NCBI Taxonomy" id="363630"/>
    <lineage>
        <taxon>Bacteria</taxon>
        <taxon>Bacillati</taxon>
        <taxon>Actinomycetota</taxon>
        <taxon>Actinomycetes</taxon>
        <taxon>Nakamurellales</taxon>
        <taxon>Nakamurellaceae</taxon>
        <taxon>Nakamurella</taxon>
    </lineage>
</organism>
<evidence type="ECO:0000256" key="2">
    <source>
        <dbReference type="ARBA" id="ARBA00007165"/>
    </source>
</evidence>
<comment type="caution">
    <text evidence="8">The sequence shown here is derived from an EMBL/GenBank/DDBJ whole genome shotgun (WGS) entry which is preliminary data.</text>
</comment>